<reference evidence="11 12" key="1">
    <citation type="submission" date="2024-03" db="EMBL/GenBank/DDBJ databases">
        <title>Genome-scale model development and genomic sequencing of the oleaginous clade Lipomyces.</title>
        <authorList>
            <consortium name="Lawrence Berkeley National Laboratory"/>
            <person name="Czajka J.J."/>
            <person name="Han Y."/>
            <person name="Kim J."/>
            <person name="Mondo S.J."/>
            <person name="Hofstad B.A."/>
            <person name="Robles A."/>
            <person name="Haridas S."/>
            <person name="Riley R."/>
            <person name="LaButti K."/>
            <person name="Pangilinan J."/>
            <person name="Andreopoulos W."/>
            <person name="Lipzen A."/>
            <person name="Yan J."/>
            <person name="Wang M."/>
            <person name="Ng V."/>
            <person name="Grigoriev I.V."/>
            <person name="Spatafora J.W."/>
            <person name="Magnuson J.K."/>
            <person name="Baker S.E."/>
            <person name="Pomraning K.R."/>
        </authorList>
    </citation>
    <scope>NUCLEOTIDE SEQUENCE [LARGE SCALE GENOMIC DNA]</scope>
    <source>
        <strain evidence="11 12">Phaff 52-87</strain>
    </source>
</reference>
<evidence type="ECO:0000313" key="12">
    <source>
        <dbReference type="Proteomes" id="UP001498771"/>
    </source>
</evidence>
<dbReference type="PANTHER" id="PTHR31145:SF5">
    <property type="entry name" value="DUF907 DOMAIN PROTEIN (AFU_ORTHOLOGUE AFUA_2G06100)"/>
    <property type="match status" value="1"/>
</dbReference>
<evidence type="ECO:0000256" key="2">
    <source>
        <dbReference type="ARBA" id="ARBA00010642"/>
    </source>
</evidence>
<proteinExistence type="inferred from homology"/>
<feature type="transmembrane region" description="Helical" evidence="8">
    <location>
        <begin position="395"/>
        <end position="421"/>
    </location>
</feature>
<feature type="region of interest" description="Disordered" evidence="7">
    <location>
        <begin position="672"/>
        <end position="741"/>
    </location>
</feature>
<dbReference type="EMBL" id="JBBJBU010000001">
    <property type="protein sequence ID" value="KAK7207330.1"/>
    <property type="molecule type" value="Genomic_DNA"/>
</dbReference>
<evidence type="ECO:0000256" key="4">
    <source>
        <dbReference type="ARBA" id="ARBA00022729"/>
    </source>
</evidence>
<evidence type="ECO:0000259" key="10">
    <source>
        <dbReference type="SMART" id="SM01320"/>
    </source>
</evidence>
<dbReference type="SMART" id="SM01320">
    <property type="entry name" value="TRP_N"/>
    <property type="match status" value="1"/>
</dbReference>
<feature type="transmembrane region" description="Helical" evidence="8">
    <location>
        <begin position="577"/>
        <end position="605"/>
    </location>
</feature>
<dbReference type="Proteomes" id="UP001498771">
    <property type="component" value="Unassembled WGS sequence"/>
</dbReference>
<dbReference type="GeneID" id="90034829"/>
<keyword evidence="4 9" id="KW-0732">Signal</keyword>
<feature type="compositionally biased region" description="Basic and acidic residues" evidence="7">
    <location>
        <begin position="730"/>
        <end position="741"/>
    </location>
</feature>
<evidence type="ECO:0000256" key="6">
    <source>
        <dbReference type="ARBA" id="ARBA00023136"/>
    </source>
</evidence>
<organism evidence="11 12">
    <name type="scientific">Myxozyma melibiosi</name>
    <dbReference type="NCBI Taxonomy" id="54550"/>
    <lineage>
        <taxon>Eukaryota</taxon>
        <taxon>Fungi</taxon>
        <taxon>Dikarya</taxon>
        <taxon>Ascomycota</taxon>
        <taxon>Saccharomycotina</taxon>
        <taxon>Lipomycetes</taxon>
        <taxon>Lipomycetales</taxon>
        <taxon>Lipomycetaceae</taxon>
        <taxon>Myxozyma</taxon>
    </lineage>
</organism>
<comment type="similarity">
    <text evidence="2">Belongs to the transient receptor potential (TRP) ion channel family.</text>
</comment>
<dbReference type="PANTHER" id="PTHR31145">
    <property type="entry name" value="INTEGRAL MEMBRANE PROTEIN (AFU_ORTHOLOGUE AFUA_7G01610)"/>
    <property type="match status" value="1"/>
</dbReference>
<dbReference type="InterPro" id="IPR040241">
    <property type="entry name" value="TRP_Flc/Pkd2-like"/>
</dbReference>
<feature type="chain" id="PRO_5046026663" description="ML-like domain-containing protein" evidence="9">
    <location>
        <begin position="22"/>
        <end position="741"/>
    </location>
</feature>
<feature type="transmembrane region" description="Helical" evidence="8">
    <location>
        <begin position="489"/>
        <end position="509"/>
    </location>
</feature>
<dbReference type="RefSeq" id="XP_064770363.1">
    <property type="nucleotide sequence ID" value="XM_064909317.1"/>
</dbReference>
<keyword evidence="3 8" id="KW-0812">Transmembrane</keyword>
<feature type="transmembrane region" description="Helical" evidence="8">
    <location>
        <begin position="348"/>
        <end position="374"/>
    </location>
</feature>
<evidence type="ECO:0000256" key="3">
    <source>
        <dbReference type="ARBA" id="ARBA00022692"/>
    </source>
</evidence>
<evidence type="ECO:0000256" key="9">
    <source>
        <dbReference type="SAM" id="SignalP"/>
    </source>
</evidence>
<dbReference type="Pfam" id="PF06011">
    <property type="entry name" value="TRP"/>
    <property type="match status" value="1"/>
</dbReference>
<keyword evidence="6 8" id="KW-0472">Membrane</keyword>
<keyword evidence="5 8" id="KW-1133">Transmembrane helix</keyword>
<gene>
    <name evidence="11" type="ORF">BZA70DRAFT_10070</name>
</gene>
<feature type="transmembrane region" description="Helical" evidence="8">
    <location>
        <begin position="427"/>
        <end position="453"/>
    </location>
</feature>
<evidence type="ECO:0000313" key="11">
    <source>
        <dbReference type="EMBL" id="KAK7207330.1"/>
    </source>
</evidence>
<name>A0ABR1FBW1_9ASCO</name>
<feature type="compositionally biased region" description="Low complexity" evidence="7">
    <location>
        <begin position="703"/>
        <end position="715"/>
    </location>
</feature>
<feature type="transmembrane region" description="Helical" evidence="8">
    <location>
        <begin position="515"/>
        <end position="534"/>
    </location>
</feature>
<dbReference type="InterPro" id="IPR032800">
    <property type="entry name" value="TRP_N"/>
</dbReference>
<sequence>MRFTLLSAATALAALSSTALAANTIGTDSFYTCNDGNNATISVSTFSVSYSKTTQNVTFDLAGSSTEAQNVSATIYISAYGIDVFSYSFDFCDEGIEELCPVPEGSFSASGEVNIPTKYASQIPSIAFSIPDLDGEAKLELNNTDTGDSSACFQSSISNGKTAKIEAVTYASAAIAAGALVVSGISSLASAAGSTASAVGFADIMSWTQFMATSGMMSVTYPAVYSSFSQNFGWSSALISWKGMQTTIDSMRSKTGGNTTYSSWDTTQSTTVLNYKSGALILLNDSSTSSDDDETSSALRLVRRLTVDGIDLNSSNSTTSDDGSVTVLAKVAGIARFVENLMLPNANAFMTVLLFFAMIMAAIIVAILAFRIIIEIVAYSRDLPKALENFRHRYWTVLATTLIRVIMILYGTWVLFCLYQFKLGDSWASLVLAGVTLGLFSVILLGFTIRIFVLARRASKSDEGLDELYDHKPWIRRYGLFYGQFKTKYWWFFIPVIGVAVGRSAFIALADGHGMVQVIGQLVLEVLFVFALLILRPFNRRSGNVINVFISVVRTVSLICVLVFVEELGVAAETTTIVGVVLIIVQAVLTLLLVLLLVIQAILGLCTQNKRDQKRGVSDDDSDLVPLDDLKADIAKTGFDQSLYSFDQKSTSGLEAIGLAVSEYDPLYPSNGGGLKHSATDASLPRHNPWDEDRLQPEVVPLTKRSGSVSSSTSERTTDEAGYSSWAKGGLERDSNGRPMF</sequence>
<keyword evidence="12" id="KW-1185">Reference proteome</keyword>
<evidence type="ECO:0000256" key="8">
    <source>
        <dbReference type="SAM" id="Phobius"/>
    </source>
</evidence>
<evidence type="ECO:0000256" key="7">
    <source>
        <dbReference type="SAM" id="MobiDB-lite"/>
    </source>
</evidence>
<evidence type="ECO:0000256" key="1">
    <source>
        <dbReference type="ARBA" id="ARBA00004141"/>
    </source>
</evidence>
<dbReference type="InterPro" id="IPR010308">
    <property type="entry name" value="TRP_C"/>
</dbReference>
<evidence type="ECO:0000256" key="5">
    <source>
        <dbReference type="ARBA" id="ARBA00022989"/>
    </source>
</evidence>
<comment type="subcellular location">
    <subcellularLocation>
        <location evidence="1">Membrane</location>
        <topology evidence="1">Multi-pass membrane protein</topology>
    </subcellularLocation>
</comment>
<feature type="signal peptide" evidence="9">
    <location>
        <begin position="1"/>
        <end position="21"/>
    </location>
</feature>
<feature type="domain" description="ML-like" evidence="10">
    <location>
        <begin position="23"/>
        <end position="164"/>
    </location>
</feature>
<comment type="caution">
    <text evidence="11">The sequence shown here is derived from an EMBL/GenBank/DDBJ whole genome shotgun (WGS) entry which is preliminary data.</text>
</comment>
<protein>
    <recommendedName>
        <fullName evidence="10">ML-like domain-containing protein</fullName>
    </recommendedName>
</protein>
<accession>A0ABR1FBW1</accession>
<feature type="transmembrane region" description="Helical" evidence="8">
    <location>
        <begin position="546"/>
        <end position="565"/>
    </location>
</feature>
<dbReference type="Pfam" id="PF14558">
    <property type="entry name" value="TRP_N"/>
    <property type="match status" value="1"/>
</dbReference>